<dbReference type="SUPFAM" id="SSF50978">
    <property type="entry name" value="WD40 repeat-like"/>
    <property type="match status" value="1"/>
</dbReference>
<dbReference type="SUPFAM" id="SSF57850">
    <property type="entry name" value="RING/U-box"/>
    <property type="match status" value="1"/>
</dbReference>
<dbReference type="Gramene" id="PSS32875">
    <property type="protein sequence ID" value="PSS32875"/>
    <property type="gene ID" value="CEY00_Acc03172"/>
</dbReference>
<dbReference type="FunCoup" id="A0A2R6RS83">
    <property type="interactions" value="2920"/>
</dbReference>
<name>A0A2R6RS83_ACTCC</name>
<dbReference type="Pfam" id="PF23419">
    <property type="entry name" value="WD40_RFWD3"/>
    <property type="match status" value="1"/>
</dbReference>
<keyword evidence="5" id="KW-0479">Metal-binding</keyword>
<evidence type="ECO:0000256" key="3">
    <source>
        <dbReference type="ARBA" id="ARBA00022574"/>
    </source>
</evidence>
<feature type="region of interest" description="Disordered" evidence="6">
    <location>
        <begin position="24"/>
        <end position="113"/>
    </location>
</feature>
<dbReference type="SMART" id="SM00184">
    <property type="entry name" value="RING"/>
    <property type="match status" value="1"/>
</dbReference>
<dbReference type="EC" id="2.3.2.27" evidence="2"/>
<dbReference type="Gene3D" id="2.130.10.10">
    <property type="entry name" value="YVTN repeat-like/Quinoprotein amine dehydrogenase"/>
    <property type="match status" value="1"/>
</dbReference>
<reference evidence="8 9" key="1">
    <citation type="submission" date="2017-07" db="EMBL/GenBank/DDBJ databases">
        <title>An improved, manually edited Actinidia chinensis var. chinensis (kiwifruit) genome highlights the challenges associated with draft genomes and gene prediction in plants.</title>
        <authorList>
            <person name="Pilkington S."/>
            <person name="Crowhurst R."/>
            <person name="Hilario E."/>
            <person name="Nardozza S."/>
            <person name="Fraser L."/>
            <person name="Peng Y."/>
            <person name="Gunaseelan K."/>
            <person name="Simpson R."/>
            <person name="Tahir J."/>
            <person name="Deroles S."/>
            <person name="Templeton K."/>
            <person name="Luo Z."/>
            <person name="Davy M."/>
            <person name="Cheng C."/>
            <person name="Mcneilage M."/>
            <person name="Scaglione D."/>
            <person name="Liu Y."/>
            <person name="Zhang Q."/>
            <person name="Datson P."/>
            <person name="De Silva N."/>
            <person name="Gardiner S."/>
            <person name="Bassett H."/>
            <person name="Chagne D."/>
            <person name="Mccallum J."/>
            <person name="Dzierzon H."/>
            <person name="Deng C."/>
            <person name="Wang Y.-Y."/>
            <person name="Barron N."/>
            <person name="Manako K."/>
            <person name="Bowen J."/>
            <person name="Foster T."/>
            <person name="Erridge Z."/>
            <person name="Tiffin H."/>
            <person name="Waite C."/>
            <person name="Davies K."/>
            <person name="Grierson E."/>
            <person name="Laing W."/>
            <person name="Kirk R."/>
            <person name="Chen X."/>
            <person name="Wood M."/>
            <person name="Montefiori M."/>
            <person name="Brummell D."/>
            <person name="Schwinn K."/>
            <person name="Catanach A."/>
            <person name="Fullerton C."/>
            <person name="Li D."/>
            <person name="Meiyalaghan S."/>
            <person name="Nieuwenhuizen N."/>
            <person name="Read N."/>
            <person name="Prakash R."/>
            <person name="Hunter D."/>
            <person name="Zhang H."/>
            <person name="Mckenzie M."/>
            <person name="Knabel M."/>
            <person name="Harris A."/>
            <person name="Allan A."/>
            <person name="Chen A."/>
            <person name="Janssen B."/>
            <person name="Plunkett B."/>
            <person name="Dwamena C."/>
            <person name="Voogd C."/>
            <person name="Leif D."/>
            <person name="Lafferty D."/>
            <person name="Souleyre E."/>
            <person name="Varkonyi-Gasic E."/>
            <person name="Gambi F."/>
            <person name="Hanley J."/>
            <person name="Yao J.-L."/>
            <person name="Cheung J."/>
            <person name="David K."/>
            <person name="Warren B."/>
            <person name="Marsh K."/>
            <person name="Snowden K."/>
            <person name="Lin-Wang K."/>
            <person name="Brian L."/>
            <person name="Martinez-Sanchez M."/>
            <person name="Wang M."/>
            <person name="Ileperuma N."/>
            <person name="Macnee N."/>
            <person name="Campin R."/>
            <person name="Mcatee P."/>
            <person name="Drummond R."/>
            <person name="Espley R."/>
            <person name="Ireland H."/>
            <person name="Wu R."/>
            <person name="Atkinson R."/>
            <person name="Karunairetnam S."/>
            <person name="Bulley S."/>
            <person name="Chunkath S."/>
            <person name="Hanley Z."/>
            <person name="Storey R."/>
            <person name="Thrimawithana A."/>
            <person name="Thomson S."/>
            <person name="David C."/>
            <person name="Testolin R."/>
        </authorList>
    </citation>
    <scope>NUCLEOTIDE SEQUENCE [LARGE SCALE GENOMIC DNA]</scope>
    <source>
        <strain evidence="9">cv. Red5</strain>
        <tissue evidence="8">Young leaf</tissue>
    </source>
</reference>
<dbReference type="AlphaFoldDB" id="A0A2R6RS83"/>
<evidence type="ECO:0000256" key="4">
    <source>
        <dbReference type="ARBA" id="ARBA00034306"/>
    </source>
</evidence>
<protein>
    <recommendedName>
        <fullName evidence="2">RING-type E3 ubiquitin transferase</fullName>
        <ecNumber evidence="2">2.3.2.27</ecNumber>
    </recommendedName>
</protein>
<evidence type="ECO:0000256" key="2">
    <source>
        <dbReference type="ARBA" id="ARBA00012483"/>
    </source>
</evidence>
<organism evidence="8 9">
    <name type="scientific">Actinidia chinensis var. chinensis</name>
    <name type="common">Chinese soft-hair kiwi</name>
    <dbReference type="NCBI Taxonomy" id="1590841"/>
    <lineage>
        <taxon>Eukaryota</taxon>
        <taxon>Viridiplantae</taxon>
        <taxon>Streptophyta</taxon>
        <taxon>Embryophyta</taxon>
        <taxon>Tracheophyta</taxon>
        <taxon>Spermatophyta</taxon>
        <taxon>Magnoliopsida</taxon>
        <taxon>eudicotyledons</taxon>
        <taxon>Gunneridae</taxon>
        <taxon>Pentapetalae</taxon>
        <taxon>asterids</taxon>
        <taxon>Ericales</taxon>
        <taxon>Actinidiaceae</taxon>
        <taxon>Actinidia</taxon>
    </lineage>
</organism>
<feature type="compositionally biased region" description="Low complexity" evidence="6">
    <location>
        <begin position="66"/>
        <end position="76"/>
    </location>
</feature>
<keyword evidence="3" id="KW-0853">WD repeat</keyword>
<dbReference type="InParanoid" id="A0A2R6RS83"/>
<gene>
    <name evidence="8" type="ORF">CEY00_Acc03172</name>
</gene>
<dbReference type="GO" id="GO:0008270">
    <property type="term" value="F:zinc ion binding"/>
    <property type="evidence" value="ECO:0007669"/>
    <property type="project" value="UniProtKB-KW"/>
</dbReference>
<feature type="compositionally biased region" description="Acidic residues" evidence="6">
    <location>
        <begin position="30"/>
        <end position="59"/>
    </location>
</feature>
<dbReference type="PANTHER" id="PTHR16047:SF13">
    <property type="entry name" value="E3 UBIQUITIN-PROTEIN LIGASE RFWD3"/>
    <property type="match status" value="1"/>
</dbReference>
<comment type="caution">
    <text evidence="8">The sequence shown here is derived from an EMBL/GenBank/DDBJ whole genome shotgun (WGS) entry which is preliminary data.</text>
</comment>
<evidence type="ECO:0000313" key="9">
    <source>
        <dbReference type="Proteomes" id="UP000241394"/>
    </source>
</evidence>
<reference evidence="9" key="2">
    <citation type="journal article" date="2018" name="BMC Genomics">
        <title>A manually annotated Actinidia chinensis var. chinensis (kiwifruit) genome highlights the challenges associated with draft genomes and gene prediction in plants.</title>
        <authorList>
            <person name="Pilkington S.M."/>
            <person name="Crowhurst R."/>
            <person name="Hilario E."/>
            <person name="Nardozza S."/>
            <person name="Fraser L."/>
            <person name="Peng Y."/>
            <person name="Gunaseelan K."/>
            <person name="Simpson R."/>
            <person name="Tahir J."/>
            <person name="Deroles S.C."/>
            <person name="Templeton K."/>
            <person name="Luo Z."/>
            <person name="Davy M."/>
            <person name="Cheng C."/>
            <person name="McNeilage M."/>
            <person name="Scaglione D."/>
            <person name="Liu Y."/>
            <person name="Zhang Q."/>
            <person name="Datson P."/>
            <person name="De Silva N."/>
            <person name="Gardiner S.E."/>
            <person name="Bassett H."/>
            <person name="Chagne D."/>
            <person name="McCallum J."/>
            <person name="Dzierzon H."/>
            <person name="Deng C."/>
            <person name="Wang Y.Y."/>
            <person name="Barron L."/>
            <person name="Manako K."/>
            <person name="Bowen J."/>
            <person name="Foster T.M."/>
            <person name="Erridge Z.A."/>
            <person name="Tiffin H."/>
            <person name="Waite C.N."/>
            <person name="Davies K.M."/>
            <person name="Grierson E.P."/>
            <person name="Laing W.A."/>
            <person name="Kirk R."/>
            <person name="Chen X."/>
            <person name="Wood M."/>
            <person name="Montefiori M."/>
            <person name="Brummell D.A."/>
            <person name="Schwinn K.E."/>
            <person name="Catanach A."/>
            <person name="Fullerton C."/>
            <person name="Li D."/>
            <person name="Meiyalaghan S."/>
            <person name="Nieuwenhuizen N."/>
            <person name="Read N."/>
            <person name="Prakash R."/>
            <person name="Hunter D."/>
            <person name="Zhang H."/>
            <person name="McKenzie M."/>
            <person name="Knabel M."/>
            <person name="Harris A."/>
            <person name="Allan A.C."/>
            <person name="Gleave A."/>
            <person name="Chen A."/>
            <person name="Janssen B.J."/>
            <person name="Plunkett B."/>
            <person name="Ampomah-Dwamena C."/>
            <person name="Voogd C."/>
            <person name="Leif D."/>
            <person name="Lafferty D."/>
            <person name="Souleyre E.J.F."/>
            <person name="Varkonyi-Gasic E."/>
            <person name="Gambi F."/>
            <person name="Hanley J."/>
            <person name="Yao J.L."/>
            <person name="Cheung J."/>
            <person name="David K.M."/>
            <person name="Warren B."/>
            <person name="Marsh K."/>
            <person name="Snowden K.C."/>
            <person name="Lin-Wang K."/>
            <person name="Brian L."/>
            <person name="Martinez-Sanchez M."/>
            <person name="Wang M."/>
            <person name="Ileperuma N."/>
            <person name="Macnee N."/>
            <person name="Campin R."/>
            <person name="McAtee P."/>
            <person name="Drummond R.S.M."/>
            <person name="Espley R.V."/>
            <person name="Ireland H.S."/>
            <person name="Wu R."/>
            <person name="Atkinson R.G."/>
            <person name="Karunairetnam S."/>
            <person name="Bulley S."/>
            <person name="Chunkath S."/>
            <person name="Hanley Z."/>
            <person name="Storey R."/>
            <person name="Thrimawithana A.H."/>
            <person name="Thomson S."/>
            <person name="David C."/>
            <person name="Testolin R."/>
            <person name="Huang H."/>
            <person name="Hellens R.P."/>
            <person name="Schaffer R.J."/>
        </authorList>
    </citation>
    <scope>NUCLEOTIDE SEQUENCE [LARGE SCALE GENOMIC DNA]</scope>
    <source>
        <strain evidence="9">cv. Red5</strain>
    </source>
</reference>
<dbReference type="Pfam" id="PF13639">
    <property type="entry name" value="zf-RING_2"/>
    <property type="match status" value="1"/>
</dbReference>
<keyword evidence="5" id="KW-0862">Zinc</keyword>
<evidence type="ECO:0000256" key="6">
    <source>
        <dbReference type="SAM" id="MobiDB-lite"/>
    </source>
</evidence>
<dbReference type="InterPro" id="IPR001841">
    <property type="entry name" value="Znf_RING"/>
</dbReference>
<feature type="domain" description="RING-type" evidence="7">
    <location>
        <begin position="122"/>
        <end position="168"/>
    </location>
</feature>
<dbReference type="PANTHER" id="PTHR16047">
    <property type="entry name" value="RFWD3 PROTEIN"/>
    <property type="match status" value="1"/>
</dbReference>
<dbReference type="GO" id="GO:0016567">
    <property type="term" value="P:protein ubiquitination"/>
    <property type="evidence" value="ECO:0007669"/>
    <property type="project" value="InterPro"/>
</dbReference>
<dbReference type="InterPro" id="IPR013083">
    <property type="entry name" value="Znf_RING/FYVE/PHD"/>
</dbReference>
<evidence type="ECO:0000313" key="8">
    <source>
        <dbReference type="EMBL" id="PSS32875.1"/>
    </source>
</evidence>
<comment type="subcellular location">
    <subcellularLocation>
        <location evidence="4">Nucleus</location>
        <location evidence="4">Nuclear body</location>
    </subcellularLocation>
</comment>
<evidence type="ECO:0000259" key="7">
    <source>
        <dbReference type="PROSITE" id="PS50089"/>
    </source>
</evidence>
<dbReference type="GO" id="GO:0016604">
    <property type="term" value="C:nuclear body"/>
    <property type="evidence" value="ECO:0007669"/>
    <property type="project" value="UniProtKB-SubCell"/>
</dbReference>
<dbReference type="CDD" id="cd16450">
    <property type="entry name" value="mRING-C3HGC3_RFWD3"/>
    <property type="match status" value="1"/>
</dbReference>
<evidence type="ECO:0000256" key="5">
    <source>
        <dbReference type="PROSITE-ProRule" id="PRU00175"/>
    </source>
</evidence>
<dbReference type="GO" id="GO:0036297">
    <property type="term" value="P:interstrand cross-link repair"/>
    <property type="evidence" value="ECO:0007669"/>
    <property type="project" value="InterPro"/>
</dbReference>
<dbReference type="OrthoDB" id="5600418at2759"/>
<accession>A0A2R6RS83</accession>
<dbReference type="PROSITE" id="PS50089">
    <property type="entry name" value="ZF_RING_2"/>
    <property type="match status" value="1"/>
</dbReference>
<comment type="catalytic activity">
    <reaction evidence="1">
        <text>S-ubiquitinyl-[E2 ubiquitin-conjugating enzyme]-L-cysteine + [acceptor protein]-L-lysine = [E2 ubiquitin-conjugating enzyme]-L-cysteine + N(6)-ubiquitinyl-[acceptor protein]-L-lysine.</text>
        <dbReference type="EC" id="2.3.2.27"/>
    </reaction>
</comment>
<keyword evidence="5" id="KW-0863">Zinc-finger</keyword>
<dbReference type="EMBL" id="NKQK01000003">
    <property type="protein sequence ID" value="PSS32875.1"/>
    <property type="molecule type" value="Genomic_DNA"/>
</dbReference>
<dbReference type="Proteomes" id="UP000241394">
    <property type="component" value="Chromosome LG3"/>
</dbReference>
<dbReference type="InterPro" id="IPR037381">
    <property type="entry name" value="RFWD3"/>
</dbReference>
<dbReference type="InterPro" id="IPR036322">
    <property type="entry name" value="WD40_repeat_dom_sf"/>
</dbReference>
<keyword evidence="9" id="KW-1185">Reference proteome</keyword>
<dbReference type="Gene3D" id="3.30.40.10">
    <property type="entry name" value="Zinc/RING finger domain, C3HC4 (zinc finger)"/>
    <property type="match status" value="1"/>
</dbReference>
<dbReference type="OMA" id="CLESWEM"/>
<dbReference type="InterPro" id="IPR015943">
    <property type="entry name" value="WD40/YVTN_repeat-like_dom_sf"/>
</dbReference>
<dbReference type="InterPro" id="IPR056527">
    <property type="entry name" value="WD40_RFWD3"/>
</dbReference>
<dbReference type="STRING" id="1590841.A0A2R6RS83"/>
<evidence type="ECO:0000256" key="1">
    <source>
        <dbReference type="ARBA" id="ARBA00000900"/>
    </source>
</evidence>
<dbReference type="GO" id="GO:0061630">
    <property type="term" value="F:ubiquitin protein ligase activity"/>
    <property type="evidence" value="ECO:0007669"/>
    <property type="project" value="UniProtKB-EC"/>
</dbReference>
<sequence length="639" mass="71065">MAGGFPTYLEYLQYLEQAQEMGEDQVAILVDDDEEEDSDYEVDYNDGDEEDYNDGEEDGPVPPTPRTSSGSRSTPSQEALIARSSYNVAEENEVSRKTTEGGETSSQGGGESTGSEIDGLFCPICMDAWTNGGEHQVCCLPCGHLYGASCIKRWLQQRKNSGKCPQCNRKCSMKDVRVIYARQIVAVDHQLRKKVPALEAKCASFEKKDNEWQMKEKEWQRKEAYLHTQVHQLTERTYYLEQLLEETQNRPSRLFNANESSLEQFMPGHNLDLEFRNKGPSGKFVLQEELQVDGAKFFDVDASSQCFIVARRLFGMGGMHVLTKVSLIAPHERENIQLPVNTKAARDIRIAPNGRLVLLASLGKKLSVMSMESNNTVLSYDLPAAAWSCSWDLSSSHYVYTGLQNGKLLVFDMRQTLRPLESFDGLTCNPIHTVHSLLPDLTLPSGVRSLLTASSVGLCHWNFGGNEERPSLVPESENQGVCIALAYCPSSNHIVASFRPKIEIACDMAVSQPSLTPATSLMGQGVQGSHILYKNVGNRCYQKLGSTSANVNDIRLAKSAIIDRQNHDVLFASSNEATCELFLQELPSFMVVQRLKSQKHPVRDVKYTHDLCSGLLSCLSEDKLQLFLKGSNATGKQNT</sequence>
<proteinExistence type="predicted"/>